<gene>
    <name evidence="1" type="ORF">TRUGW13939_00112</name>
</gene>
<dbReference type="OrthoDB" id="1600564at2759"/>
<dbReference type="GeneID" id="55987629"/>
<dbReference type="RefSeq" id="XP_035339220.1">
    <property type="nucleotide sequence ID" value="XM_035483327.1"/>
</dbReference>
<evidence type="ECO:0008006" key="3">
    <source>
        <dbReference type="Google" id="ProtNLM"/>
    </source>
</evidence>
<sequence length="226" mass="24342">MEQPSASDPMGNPVLGQGTTTGGVNWVGFLAEQYNKTLVLAYDLAVGGATIDNAIVSGFMYDMVCQINTFNSVYKGSPPSAPWTSSDSVFAFWIGVNDAGGSYTNADPQSITTTLTARPMYQAEGETVVQEMANYLTVFNQAIANIVTNFEQTYTSTTVVLYDTFTFMSAILASPTAYGYASDDAASCYNADGITCVWWNNLHPDQVYHQLMASDMASHISPLGGW</sequence>
<dbReference type="GO" id="GO:0016788">
    <property type="term" value="F:hydrolase activity, acting on ester bonds"/>
    <property type="evidence" value="ECO:0007669"/>
    <property type="project" value="InterPro"/>
</dbReference>
<evidence type="ECO:0000313" key="2">
    <source>
        <dbReference type="Proteomes" id="UP000509510"/>
    </source>
</evidence>
<dbReference type="InterPro" id="IPR001087">
    <property type="entry name" value="GDSL"/>
</dbReference>
<dbReference type="AlphaFoldDB" id="A0A7H8QHN7"/>
<keyword evidence="2" id="KW-1185">Reference proteome</keyword>
<dbReference type="KEGG" id="trg:TRUGW13939_00112"/>
<dbReference type="Gene3D" id="3.40.50.1110">
    <property type="entry name" value="SGNH hydrolase"/>
    <property type="match status" value="1"/>
</dbReference>
<name>A0A7H8QHN7_TALRU</name>
<organism evidence="1 2">
    <name type="scientific">Talaromyces rugulosus</name>
    <name type="common">Penicillium rugulosum</name>
    <dbReference type="NCBI Taxonomy" id="121627"/>
    <lineage>
        <taxon>Eukaryota</taxon>
        <taxon>Fungi</taxon>
        <taxon>Dikarya</taxon>
        <taxon>Ascomycota</taxon>
        <taxon>Pezizomycotina</taxon>
        <taxon>Eurotiomycetes</taxon>
        <taxon>Eurotiomycetidae</taxon>
        <taxon>Eurotiales</taxon>
        <taxon>Trichocomaceae</taxon>
        <taxon>Talaromyces</taxon>
        <taxon>Talaromyces sect. Islandici</taxon>
    </lineage>
</organism>
<dbReference type="Proteomes" id="UP000509510">
    <property type="component" value="Chromosome I"/>
</dbReference>
<dbReference type="SUPFAM" id="SSF52266">
    <property type="entry name" value="SGNH hydrolase"/>
    <property type="match status" value="1"/>
</dbReference>
<dbReference type="Pfam" id="PF00657">
    <property type="entry name" value="Lipase_GDSL"/>
    <property type="match status" value="1"/>
</dbReference>
<dbReference type="EMBL" id="CP055898">
    <property type="protein sequence ID" value="QKX53041.1"/>
    <property type="molecule type" value="Genomic_DNA"/>
</dbReference>
<protein>
    <recommendedName>
        <fullName evidence="3">Carbohydrate esterase family 16 protein</fullName>
    </recommendedName>
</protein>
<evidence type="ECO:0000313" key="1">
    <source>
        <dbReference type="EMBL" id="QKX53041.1"/>
    </source>
</evidence>
<reference evidence="2" key="1">
    <citation type="submission" date="2020-06" db="EMBL/GenBank/DDBJ databases">
        <title>A chromosome-scale genome assembly of Talaromyces rugulosus W13939.</title>
        <authorList>
            <person name="Wang B."/>
            <person name="Guo L."/>
            <person name="Ye K."/>
            <person name="Wang L."/>
        </authorList>
    </citation>
    <scope>NUCLEOTIDE SEQUENCE [LARGE SCALE GENOMIC DNA]</scope>
    <source>
        <strain evidence="2">W13939</strain>
    </source>
</reference>
<dbReference type="InterPro" id="IPR036514">
    <property type="entry name" value="SGNH_hydro_sf"/>
</dbReference>
<accession>A0A7H8QHN7</accession>
<proteinExistence type="predicted"/>